<dbReference type="PANTHER" id="PTHR23501:SF198">
    <property type="entry name" value="AZOLE RESISTANCE PROTEIN 1-RELATED"/>
    <property type="match status" value="1"/>
</dbReference>
<evidence type="ECO:0000256" key="4">
    <source>
        <dbReference type="ARBA" id="ARBA00023136"/>
    </source>
</evidence>
<gene>
    <name evidence="9" type="ORF">HETSPECPRED_007530</name>
</gene>
<feature type="transmembrane region" description="Helical" evidence="6">
    <location>
        <begin position="174"/>
        <end position="192"/>
    </location>
</feature>
<comment type="subcellular location">
    <subcellularLocation>
        <location evidence="1">Membrane</location>
        <topology evidence="1">Multi-pass membrane protein</topology>
    </subcellularLocation>
</comment>
<evidence type="ECO:0000313" key="10">
    <source>
        <dbReference type="Proteomes" id="UP000664521"/>
    </source>
</evidence>
<feature type="region of interest" description="Disordered" evidence="5">
    <location>
        <begin position="512"/>
        <end position="580"/>
    </location>
</feature>
<feature type="transmembrane region" description="Helical" evidence="6">
    <location>
        <begin position="283"/>
        <end position="303"/>
    </location>
</feature>
<dbReference type="EMBL" id="CAJPDS010000054">
    <property type="protein sequence ID" value="CAF9930065.1"/>
    <property type="molecule type" value="Genomic_DNA"/>
</dbReference>
<feature type="transmembrane region" description="Helical" evidence="6">
    <location>
        <begin position="246"/>
        <end position="263"/>
    </location>
</feature>
<dbReference type="OrthoDB" id="10021397at2759"/>
<name>A0A8H3IVQ2_9LECA</name>
<dbReference type="InterPro" id="IPR011701">
    <property type="entry name" value="MFS"/>
</dbReference>
<feature type="domain" description="Major facilitator superfamily (MFS) profile" evidence="8">
    <location>
        <begin position="19"/>
        <end position="508"/>
    </location>
</feature>
<evidence type="ECO:0000256" key="1">
    <source>
        <dbReference type="ARBA" id="ARBA00004141"/>
    </source>
</evidence>
<protein>
    <recommendedName>
        <fullName evidence="8">Major facilitator superfamily (MFS) profile domain-containing protein</fullName>
    </recommendedName>
</protein>
<dbReference type="CDD" id="cd17502">
    <property type="entry name" value="MFS_Azr1_MDR_like"/>
    <property type="match status" value="1"/>
</dbReference>
<feature type="transmembrane region" description="Helical" evidence="6">
    <location>
        <begin position="213"/>
        <end position="234"/>
    </location>
</feature>
<keyword evidence="3 6" id="KW-1133">Transmembrane helix</keyword>
<dbReference type="AlphaFoldDB" id="A0A8H3IVQ2"/>
<feature type="transmembrane region" description="Helical" evidence="6">
    <location>
        <begin position="115"/>
        <end position="137"/>
    </location>
</feature>
<dbReference type="SUPFAM" id="SSF103473">
    <property type="entry name" value="MFS general substrate transporter"/>
    <property type="match status" value="1"/>
</dbReference>
<keyword evidence="4 6" id="KW-0472">Membrane</keyword>
<dbReference type="Gene3D" id="1.20.1720.10">
    <property type="entry name" value="Multidrug resistance protein D"/>
    <property type="match status" value="1"/>
</dbReference>
<evidence type="ECO:0000256" key="2">
    <source>
        <dbReference type="ARBA" id="ARBA00022692"/>
    </source>
</evidence>
<reference evidence="9" key="1">
    <citation type="submission" date="2021-03" db="EMBL/GenBank/DDBJ databases">
        <authorList>
            <person name="Tagirdzhanova G."/>
        </authorList>
    </citation>
    <scope>NUCLEOTIDE SEQUENCE</scope>
</reference>
<feature type="transmembrane region" description="Helical" evidence="6">
    <location>
        <begin position="85"/>
        <end position="109"/>
    </location>
</feature>
<evidence type="ECO:0000256" key="5">
    <source>
        <dbReference type="SAM" id="MobiDB-lite"/>
    </source>
</evidence>
<feature type="transmembrane region" description="Helical" evidence="6">
    <location>
        <begin position="55"/>
        <end position="73"/>
    </location>
</feature>
<proteinExistence type="predicted"/>
<sequence>MPEPGAPPPLPTGPRLVLIVLFACVALLLQALDTTIVSTAIPAITDDFHSPEDVGWYGSAYFLTMCAFQIFWGRLYTFYDLKTTYIAAIVIFEIGSLLCAVAPTSAAFIVGRAFAGVGAGGVFTGSFVTIAFSVPLVKRPMYASYLGAVYGVASVLGPPVGGAFTTGLSWRGCFYMNLPLGAIVIGGLIPFFRSPQASARLASLPPKEKFKRMDPPGTVILVAAITCLLLALQWGGQKYSWQNARIITLLVLFGVLFMGYVAWQAYLGPVATIPKNIIGQRSMAFACFYSFMQGGVNFVILYYVPLWFQAVRGDSAVKSGLDIVTFIAGMTVTMLGTGYILTKGGYSMPFMVLCVVMVSVATGLLTTWTPRSSDAKVFGYLTLYGLGQGFGWQQPILIAQTVLPAADIPTGTSLTTVWKLLGGTIFLSVGQNLEISKLHDLFVERLPEFDVKDLLSIGALELRDKLDKSFIPTVVSCYNDALKDIWWMLLALSIVSLFGAVGIEWRSVTDKVAGSGPPPGGPKGDAPKAVPPGVELKQLRNVASERTLRDGASERTVRDGSSTVSLASHPDLAVAPDSKV</sequence>
<feature type="transmembrane region" description="Helical" evidence="6">
    <location>
        <begin position="323"/>
        <end position="341"/>
    </location>
</feature>
<organism evidence="9 10">
    <name type="scientific">Heterodermia speciosa</name>
    <dbReference type="NCBI Taxonomy" id="116794"/>
    <lineage>
        <taxon>Eukaryota</taxon>
        <taxon>Fungi</taxon>
        <taxon>Dikarya</taxon>
        <taxon>Ascomycota</taxon>
        <taxon>Pezizomycotina</taxon>
        <taxon>Lecanoromycetes</taxon>
        <taxon>OSLEUM clade</taxon>
        <taxon>Lecanoromycetidae</taxon>
        <taxon>Caliciales</taxon>
        <taxon>Physciaceae</taxon>
        <taxon>Heterodermia</taxon>
    </lineage>
</organism>
<keyword evidence="7" id="KW-0732">Signal</keyword>
<evidence type="ECO:0000256" key="3">
    <source>
        <dbReference type="ARBA" id="ARBA00022989"/>
    </source>
</evidence>
<feature type="transmembrane region" description="Helical" evidence="6">
    <location>
        <begin position="348"/>
        <end position="368"/>
    </location>
</feature>
<dbReference type="Pfam" id="PF07690">
    <property type="entry name" value="MFS_1"/>
    <property type="match status" value="1"/>
</dbReference>
<dbReference type="PROSITE" id="PS50850">
    <property type="entry name" value="MFS"/>
    <property type="match status" value="1"/>
</dbReference>
<dbReference type="InterPro" id="IPR036259">
    <property type="entry name" value="MFS_trans_sf"/>
</dbReference>
<dbReference type="GO" id="GO:0005886">
    <property type="term" value="C:plasma membrane"/>
    <property type="evidence" value="ECO:0007669"/>
    <property type="project" value="TreeGrafter"/>
</dbReference>
<evidence type="ECO:0000256" key="6">
    <source>
        <dbReference type="SAM" id="Phobius"/>
    </source>
</evidence>
<dbReference type="Proteomes" id="UP000664521">
    <property type="component" value="Unassembled WGS sequence"/>
</dbReference>
<dbReference type="InterPro" id="IPR020846">
    <property type="entry name" value="MFS_dom"/>
</dbReference>
<feature type="signal peptide" evidence="7">
    <location>
        <begin position="1"/>
        <end position="31"/>
    </location>
</feature>
<dbReference type="FunFam" id="1.20.1720.10:FF:000012">
    <property type="entry name" value="MFS toxin efflux pump (AflT)"/>
    <property type="match status" value="1"/>
</dbReference>
<keyword evidence="2 6" id="KW-0812">Transmembrane</keyword>
<accession>A0A8H3IVQ2</accession>
<dbReference type="Gene3D" id="1.20.1250.20">
    <property type="entry name" value="MFS general substrate transporter like domains"/>
    <property type="match status" value="1"/>
</dbReference>
<dbReference type="PANTHER" id="PTHR23501">
    <property type="entry name" value="MAJOR FACILITATOR SUPERFAMILY"/>
    <property type="match status" value="1"/>
</dbReference>
<dbReference type="GO" id="GO:0022857">
    <property type="term" value="F:transmembrane transporter activity"/>
    <property type="evidence" value="ECO:0007669"/>
    <property type="project" value="InterPro"/>
</dbReference>
<feature type="transmembrane region" description="Helical" evidence="6">
    <location>
        <begin position="149"/>
        <end position="168"/>
    </location>
</feature>
<evidence type="ECO:0000313" key="9">
    <source>
        <dbReference type="EMBL" id="CAF9930065.1"/>
    </source>
</evidence>
<evidence type="ECO:0000256" key="7">
    <source>
        <dbReference type="SAM" id="SignalP"/>
    </source>
</evidence>
<comment type="caution">
    <text evidence="9">The sequence shown here is derived from an EMBL/GenBank/DDBJ whole genome shotgun (WGS) entry which is preliminary data.</text>
</comment>
<keyword evidence="10" id="KW-1185">Reference proteome</keyword>
<feature type="chain" id="PRO_5034585082" description="Major facilitator superfamily (MFS) profile domain-containing protein" evidence="7">
    <location>
        <begin position="32"/>
        <end position="580"/>
    </location>
</feature>
<feature type="transmembrane region" description="Helical" evidence="6">
    <location>
        <begin position="485"/>
        <end position="503"/>
    </location>
</feature>
<evidence type="ECO:0000259" key="8">
    <source>
        <dbReference type="PROSITE" id="PS50850"/>
    </source>
</evidence>
<feature type="compositionally biased region" description="Basic and acidic residues" evidence="5">
    <location>
        <begin position="546"/>
        <end position="558"/>
    </location>
</feature>